<dbReference type="WBParaSite" id="ES5_v2.g24262.t1">
    <property type="protein sequence ID" value="ES5_v2.g24262.t1"/>
    <property type="gene ID" value="ES5_v2.g24262"/>
</dbReference>
<proteinExistence type="predicted"/>
<dbReference type="Proteomes" id="UP000887579">
    <property type="component" value="Unplaced"/>
</dbReference>
<accession>A0AC34G3Z0</accession>
<evidence type="ECO:0000313" key="1">
    <source>
        <dbReference type="Proteomes" id="UP000887579"/>
    </source>
</evidence>
<evidence type="ECO:0000313" key="2">
    <source>
        <dbReference type="WBParaSite" id="ES5_v2.g24262.t1"/>
    </source>
</evidence>
<sequence length="68" mass="7668">MKFHIFALFFLFAAIFVGDAFVLEKDGNGRQEEIVPPKPQLGLCKSNADCPKGQICFHRIGDEWGECH</sequence>
<organism evidence="1 2">
    <name type="scientific">Panagrolaimus sp. ES5</name>
    <dbReference type="NCBI Taxonomy" id="591445"/>
    <lineage>
        <taxon>Eukaryota</taxon>
        <taxon>Metazoa</taxon>
        <taxon>Ecdysozoa</taxon>
        <taxon>Nematoda</taxon>
        <taxon>Chromadorea</taxon>
        <taxon>Rhabditida</taxon>
        <taxon>Tylenchina</taxon>
        <taxon>Panagrolaimomorpha</taxon>
        <taxon>Panagrolaimoidea</taxon>
        <taxon>Panagrolaimidae</taxon>
        <taxon>Panagrolaimus</taxon>
    </lineage>
</organism>
<name>A0AC34G3Z0_9BILA</name>
<protein>
    <submittedName>
        <fullName evidence="2">Uncharacterized protein</fullName>
    </submittedName>
</protein>
<reference evidence="2" key="1">
    <citation type="submission" date="2022-11" db="UniProtKB">
        <authorList>
            <consortium name="WormBaseParasite"/>
        </authorList>
    </citation>
    <scope>IDENTIFICATION</scope>
</reference>